<protein>
    <submittedName>
        <fullName evidence="20">Retrovirus-related pol polyprotein from transposon tnt 1-94</fullName>
    </submittedName>
</protein>
<feature type="domain" description="Integrase catalytic" evidence="19">
    <location>
        <begin position="245"/>
        <end position="412"/>
    </location>
</feature>
<keyword evidence="16" id="KW-0233">DNA recombination</keyword>
<dbReference type="Pfam" id="PF07727">
    <property type="entry name" value="RVT_2"/>
    <property type="match status" value="1"/>
</dbReference>
<keyword evidence="7" id="KW-0064">Aspartyl protease</keyword>
<keyword evidence="12" id="KW-0229">DNA integration</keyword>
<dbReference type="InterPro" id="IPR043502">
    <property type="entry name" value="DNA/RNA_pol_sf"/>
</dbReference>
<dbReference type="SUPFAM" id="SSF56672">
    <property type="entry name" value="DNA/RNA polymerases"/>
    <property type="match status" value="1"/>
</dbReference>
<evidence type="ECO:0000256" key="1">
    <source>
        <dbReference type="ARBA" id="ARBA00002180"/>
    </source>
</evidence>
<dbReference type="GO" id="GO:0003887">
    <property type="term" value="F:DNA-directed DNA polymerase activity"/>
    <property type="evidence" value="ECO:0007669"/>
    <property type="project" value="UniProtKB-KW"/>
</dbReference>
<dbReference type="GO" id="GO:0006310">
    <property type="term" value="P:DNA recombination"/>
    <property type="evidence" value="ECO:0007669"/>
    <property type="project" value="UniProtKB-KW"/>
</dbReference>
<dbReference type="GO" id="GO:0006508">
    <property type="term" value="P:proteolysis"/>
    <property type="evidence" value="ECO:0007669"/>
    <property type="project" value="UniProtKB-KW"/>
</dbReference>
<evidence type="ECO:0000256" key="16">
    <source>
        <dbReference type="ARBA" id="ARBA00023172"/>
    </source>
</evidence>
<keyword evidence="6" id="KW-0547">Nucleotide-binding</keyword>
<accession>A0A0J7K9E1</accession>
<dbReference type="GO" id="GO:0003676">
    <property type="term" value="F:nucleic acid binding"/>
    <property type="evidence" value="ECO:0007669"/>
    <property type="project" value="InterPro"/>
</dbReference>
<dbReference type="AlphaFoldDB" id="A0A0J7K9E1"/>
<evidence type="ECO:0000259" key="19">
    <source>
        <dbReference type="PROSITE" id="PS50994"/>
    </source>
</evidence>
<keyword evidence="3" id="KW-0645">Protease</keyword>
<keyword evidence="2" id="KW-1188">Viral release from host cell</keyword>
<dbReference type="InterPro" id="IPR013103">
    <property type="entry name" value="RVT_2"/>
</dbReference>
<dbReference type="Pfam" id="PF22936">
    <property type="entry name" value="Pol_BBD"/>
    <property type="match status" value="1"/>
</dbReference>
<reference evidence="20 21" key="1">
    <citation type="submission" date="2015-04" db="EMBL/GenBank/DDBJ databases">
        <title>Lasius niger genome sequencing.</title>
        <authorList>
            <person name="Konorov E.A."/>
            <person name="Nikitin M.A."/>
            <person name="Kirill M.V."/>
            <person name="Chang P."/>
        </authorList>
    </citation>
    <scope>NUCLEOTIDE SEQUENCE [LARGE SCALE GENOMIC DNA]</scope>
    <source>
        <tissue evidence="20">Whole</tissue>
    </source>
</reference>
<evidence type="ECO:0000313" key="20">
    <source>
        <dbReference type="EMBL" id="KMQ86904.1"/>
    </source>
</evidence>
<keyword evidence="14" id="KW-0808">Transferase</keyword>
<dbReference type="InterPro" id="IPR057670">
    <property type="entry name" value="SH3_retrovirus"/>
</dbReference>
<name>A0A0J7K9E1_LASNI</name>
<dbReference type="PaxDb" id="67767-A0A0J7K9E1"/>
<keyword evidence="14" id="KW-0239">DNA-directed DNA polymerase</keyword>
<evidence type="ECO:0000256" key="5">
    <source>
        <dbReference type="ARBA" id="ARBA00022723"/>
    </source>
</evidence>
<keyword evidence="17" id="KW-0511">Multifunctional enzyme</keyword>
<dbReference type="SUPFAM" id="SSF53098">
    <property type="entry name" value="Ribonuclease H-like"/>
    <property type="match status" value="1"/>
</dbReference>
<sequence>MEVCYEDVIDTKRIVGLHYLRETGAEVKDEDLAYAMLSGLPETYDALTMTLASLEDEKFNSVEVKKALTMEYDRRISKCEDEQQKNEIAAYQTKKDSAATHHVCRHEEWFENLKRIKPEPIGTAEAAVYQDEGSLTAEGIGDIKLQVKINHKKYEVILPNVYYAPKCRRNLMSVAQIEKKGRILEFKNGLARVADGKTEPSKSIEELRQKGFVRGLDYHKTDSDLCHGCCIGKSTKVPCKRINGRQSRGILELIHSDLCGPMSVKSIGGSRYIMTLIDDYSRKTMVYFLKSKDEAVHNIKNFISKVERDKGLKIKRFRSDNGLEYCNKELRDFFDKLGIKHERSCVETPQMNGVAERTNRTLMDLVRSMLTSAKLSPCFWAEATSAAAYVRNRMIHANLENGVPEGIRNEKSPSVKHLKAYGCLAYAHLPQGRRKLDPRARACVFVGYSSQTKGYRLWDIKKEEIIQTKHVRFDETKLEYEQAEDTANQVLFEFLYDASSKRTEPIQTRSRSMAQRKTEDSDEESSNEHDEQTDVQNKKIVGASSGTEKQALDRSKKKIPNPYGFKGKPKDKVELNLIQIREPQNLEEAFSSPQSDEWIQAVEEELSNLERLETWEVVEPLVGKVCIDSKWVFKLKRDTSGKIARYKARLVARGFNQKEGIDYDQTYAPVARFAIVRFLLAMSVTFGWLTRHIDIKSAYLNGHLKEELYMRLSALHKNEETKTVKLLRPIYGLKQSEHNWNEALDGFLIEAGFTRLKSSNCTYRYDFCTFLVIYVDDIVIFSRYQKTIDKIVQMIQNKYEARDLGEITHFLGVNIERSPEGGIRMNQEAYIQELLERYGLQECRPAYIPLEPGNPISSTESQTKKGKI</sequence>
<dbReference type="PANTHER" id="PTHR42648:SF11">
    <property type="entry name" value="TRANSPOSON TY4-P GAG-POL POLYPROTEIN"/>
    <property type="match status" value="1"/>
</dbReference>
<keyword evidence="11" id="KW-0460">Magnesium</keyword>
<dbReference type="PROSITE" id="PS50994">
    <property type="entry name" value="INTEGRASE"/>
    <property type="match status" value="1"/>
</dbReference>
<keyword evidence="8" id="KW-0255">Endonuclease</keyword>
<dbReference type="Pfam" id="PF00665">
    <property type="entry name" value="rve"/>
    <property type="match status" value="1"/>
</dbReference>
<dbReference type="Pfam" id="PF25597">
    <property type="entry name" value="SH3_retrovirus"/>
    <property type="match status" value="1"/>
</dbReference>
<evidence type="ECO:0000256" key="12">
    <source>
        <dbReference type="ARBA" id="ARBA00022908"/>
    </source>
</evidence>
<keyword evidence="5" id="KW-0479">Metal-binding</keyword>
<comment type="function">
    <text evidence="1">The aspartyl protease (PR) mediates the proteolytic cleavages of the Gag and Gag-Pol polyproteins after assembly of the VLP.</text>
</comment>
<evidence type="ECO:0000256" key="10">
    <source>
        <dbReference type="ARBA" id="ARBA00022840"/>
    </source>
</evidence>
<keyword evidence="21" id="KW-1185">Reference proteome</keyword>
<dbReference type="InterPro" id="IPR036397">
    <property type="entry name" value="RNaseH_sf"/>
</dbReference>
<evidence type="ECO:0000256" key="17">
    <source>
        <dbReference type="ARBA" id="ARBA00023268"/>
    </source>
</evidence>
<dbReference type="GO" id="GO:0004519">
    <property type="term" value="F:endonuclease activity"/>
    <property type="evidence" value="ECO:0007669"/>
    <property type="project" value="UniProtKB-KW"/>
</dbReference>
<keyword evidence="14" id="KW-0548">Nucleotidyltransferase</keyword>
<dbReference type="STRING" id="67767.A0A0J7K9E1"/>
<evidence type="ECO:0000256" key="11">
    <source>
        <dbReference type="ARBA" id="ARBA00022842"/>
    </source>
</evidence>
<evidence type="ECO:0000256" key="13">
    <source>
        <dbReference type="ARBA" id="ARBA00022918"/>
    </source>
</evidence>
<evidence type="ECO:0000256" key="14">
    <source>
        <dbReference type="ARBA" id="ARBA00022932"/>
    </source>
</evidence>
<dbReference type="GO" id="GO:0004190">
    <property type="term" value="F:aspartic-type endopeptidase activity"/>
    <property type="evidence" value="ECO:0007669"/>
    <property type="project" value="UniProtKB-KW"/>
</dbReference>
<organism evidence="20 21">
    <name type="scientific">Lasius niger</name>
    <name type="common">Black garden ant</name>
    <dbReference type="NCBI Taxonomy" id="67767"/>
    <lineage>
        <taxon>Eukaryota</taxon>
        <taxon>Metazoa</taxon>
        <taxon>Ecdysozoa</taxon>
        <taxon>Arthropoda</taxon>
        <taxon>Hexapoda</taxon>
        <taxon>Insecta</taxon>
        <taxon>Pterygota</taxon>
        <taxon>Neoptera</taxon>
        <taxon>Endopterygota</taxon>
        <taxon>Hymenoptera</taxon>
        <taxon>Apocrita</taxon>
        <taxon>Aculeata</taxon>
        <taxon>Formicoidea</taxon>
        <taxon>Formicidae</taxon>
        <taxon>Formicinae</taxon>
        <taxon>Lasius</taxon>
        <taxon>Lasius</taxon>
    </lineage>
</organism>
<evidence type="ECO:0000256" key="15">
    <source>
        <dbReference type="ARBA" id="ARBA00023113"/>
    </source>
</evidence>
<dbReference type="GO" id="GO:0003964">
    <property type="term" value="F:RNA-directed DNA polymerase activity"/>
    <property type="evidence" value="ECO:0007669"/>
    <property type="project" value="UniProtKB-KW"/>
</dbReference>
<keyword evidence="13" id="KW-0695">RNA-directed DNA polymerase</keyword>
<dbReference type="Proteomes" id="UP000036403">
    <property type="component" value="Unassembled WGS sequence"/>
</dbReference>
<dbReference type="InterPro" id="IPR039537">
    <property type="entry name" value="Retrotran_Ty1/copia-like"/>
</dbReference>
<dbReference type="GO" id="GO:0046872">
    <property type="term" value="F:metal ion binding"/>
    <property type="evidence" value="ECO:0007669"/>
    <property type="project" value="UniProtKB-KW"/>
</dbReference>
<dbReference type="EMBL" id="LBMM01011311">
    <property type="protein sequence ID" value="KMQ86904.1"/>
    <property type="molecule type" value="Genomic_DNA"/>
</dbReference>
<dbReference type="Gene3D" id="3.30.420.10">
    <property type="entry name" value="Ribonuclease H-like superfamily/Ribonuclease H"/>
    <property type="match status" value="1"/>
</dbReference>
<gene>
    <name evidence="20" type="ORF">RF55_13987</name>
</gene>
<evidence type="ECO:0000313" key="21">
    <source>
        <dbReference type="Proteomes" id="UP000036403"/>
    </source>
</evidence>
<dbReference type="GO" id="GO:0042575">
    <property type="term" value="C:DNA polymerase complex"/>
    <property type="evidence" value="ECO:0007669"/>
    <property type="project" value="UniProtKB-ARBA"/>
</dbReference>
<keyword evidence="4" id="KW-0540">Nuclease</keyword>
<evidence type="ECO:0000256" key="4">
    <source>
        <dbReference type="ARBA" id="ARBA00022722"/>
    </source>
</evidence>
<dbReference type="Pfam" id="PF14223">
    <property type="entry name" value="Retrotran_gag_2"/>
    <property type="match status" value="1"/>
</dbReference>
<dbReference type="GO" id="GO:0015074">
    <property type="term" value="P:DNA integration"/>
    <property type="evidence" value="ECO:0007669"/>
    <property type="project" value="UniProtKB-KW"/>
</dbReference>
<evidence type="ECO:0000256" key="2">
    <source>
        <dbReference type="ARBA" id="ARBA00022612"/>
    </source>
</evidence>
<keyword evidence="9" id="KW-0378">Hydrolase</keyword>
<evidence type="ECO:0000256" key="6">
    <source>
        <dbReference type="ARBA" id="ARBA00022741"/>
    </source>
</evidence>
<evidence type="ECO:0000256" key="9">
    <source>
        <dbReference type="ARBA" id="ARBA00022801"/>
    </source>
</evidence>
<evidence type="ECO:0000256" key="8">
    <source>
        <dbReference type="ARBA" id="ARBA00022759"/>
    </source>
</evidence>
<dbReference type="InterPro" id="IPR054722">
    <property type="entry name" value="PolX-like_BBD"/>
</dbReference>
<keyword evidence="15" id="KW-0917">Virion maturation</keyword>
<dbReference type="PANTHER" id="PTHR42648">
    <property type="entry name" value="TRANSPOSASE, PUTATIVE-RELATED"/>
    <property type="match status" value="1"/>
</dbReference>
<comment type="caution">
    <text evidence="20">The sequence shown here is derived from an EMBL/GenBank/DDBJ whole genome shotgun (WGS) entry which is preliminary data.</text>
</comment>
<feature type="region of interest" description="Disordered" evidence="18">
    <location>
        <begin position="503"/>
        <end position="567"/>
    </location>
</feature>
<dbReference type="OrthoDB" id="7616520at2759"/>
<evidence type="ECO:0000256" key="7">
    <source>
        <dbReference type="ARBA" id="ARBA00022750"/>
    </source>
</evidence>
<dbReference type="InterPro" id="IPR001584">
    <property type="entry name" value="Integrase_cat-core"/>
</dbReference>
<feature type="compositionally biased region" description="Polar residues" evidence="18">
    <location>
        <begin position="505"/>
        <end position="515"/>
    </location>
</feature>
<dbReference type="GO" id="GO:0005524">
    <property type="term" value="F:ATP binding"/>
    <property type="evidence" value="ECO:0007669"/>
    <property type="project" value="UniProtKB-KW"/>
</dbReference>
<evidence type="ECO:0000256" key="18">
    <source>
        <dbReference type="SAM" id="MobiDB-lite"/>
    </source>
</evidence>
<evidence type="ECO:0000256" key="3">
    <source>
        <dbReference type="ARBA" id="ARBA00022670"/>
    </source>
</evidence>
<keyword evidence="10" id="KW-0067">ATP-binding</keyword>
<dbReference type="InterPro" id="IPR012337">
    <property type="entry name" value="RNaseH-like_sf"/>
</dbReference>
<proteinExistence type="predicted"/>